<keyword evidence="9" id="KW-0472">Membrane</keyword>
<evidence type="ECO:0000256" key="7">
    <source>
        <dbReference type="ARBA" id="ARBA00023224"/>
    </source>
</evidence>
<dbReference type="GO" id="GO:0003924">
    <property type="term" value="F:GTPase activity"/>
    <property type="evidence" value="ECO:0007669"/>
    <property type="project" value="UniProtKB-UniRule"/>
</dbReference>
<name>A0AAZ3P437_ONCTS</name>
<evidence type="ECO:0000256" key="6">
    <source>
        <dbReference type="ARBA" id="ARBA00023134"/>
    </source>
</evidence>
<keyword evidence="7 9" id="KW-0807">Transducer</keyword>
<keyword evidence="6 8" id="KW-0342">GTP-binding</keyword>
<dbReference type="GO" id="GO:0005525">
    <property type="term" value="F:GTP binding"/>
    <property type="evidence" value="ECO:0007669"/>
    <property type="project" value="UniProtKB-UniRule"/>
</dbReference>
<dbReference type="Pfam" id="PF00503">
    <property type="entry name" value="G-alpha"/>
    <property type="match status" value="1"/>
</dbReference>
<dbReference type="PANTHER" id="PTHR10218:SF212">
    <property type="entry name" value="G PROTEIN ALPHA S SUBUNIT"/>
    <property type="match status" value="1"/>
</dbReference>
<reference evidence="11" key="1">
    <citation type="journal article" date="2018" name="PLoS ONE">
        <title>Chinook salmon (Oncorhynchus tshawytscha) genome and transcriptome.</title>
        <authorList>
            <person name="Christensen K.A."/>
            <person name="Leong J.S."/>
            <person name="Sakhrani D."/>
            <person name="Biagi C.A."/>
            <person name="Minkley D.R."/>
            <person name="Withler R.E."/>
            <person name="Rondeau E.B."/>
            <person name="Koop B.F."/>
            <person name="Devlin R.H."/>
        </authorList>
    </citation>
    <scope>NUCLEOTIDE SEQUENCE [LARGE SCALE GENOMIC DNA]</scope>
</reference>
<keyword evidence="9" id="KW-1003">Cell membrane</keyword>
<dbReference type="RefSeq" id="XP_024292065.1">
    <property type="nucleotide sequence ID" value="XM_024436297.1"/>
</dbReference>
<keyword evidence="3 9" id="KW-0479">Metal-binding</keyword>
<keyword evidence="4 8" id="KW-0547">Nucleotide-binding</keyword>
<evidence type="ECO:0000256" key="4">
    <source>
        <dbReference type="ARBA" id="ARBA00022741"/>
    </source>
</evidence>
<dbReference type="Ensembl" id="ENSOTST00005166124.1">
    <property type="protein sequence ID" value="ENSOTSP00005111457.1"/>
    <property type="gene ID" value="ENSOTSG00005049011.1"/>
</dbReference>
<dbReference type="Gene3D" id="3.40.50.300">
    <property type="entry name" value="P-loop containing nucleotide triphosphate hydrolases"/>
    <property type="match status" value="1"/>
</dbReference>
<dbReference type="InterPro" id="IPR027417">
    <property type="entry name" value="P-loop_NTPase"/>
</dbReference>
<comment type="subcellular location">
    <subcellularLocation>
        <location evidence="9">Cell membrane</location>
    </subcellularLocation>
</comment>
<evidence type="ECO:0000313" key="10">
    <source>
        <dbReference type="Ensembl" id="ENSOTSP00005111457.1"/>
    </source>
</evidence>
<gene>
    <name evidence="10" type="primary">LOC112260917</name>
</gene>
<evidence type="ECO:0000313" key="11">
    <source>
        <dbReference type="Proteomes" id="UP000694402"/>
    </source>
</evidence>
<dbReference type="GO" id="GO:0046872">
    <property type="term" value="F:metal ion binding"/>
    <property type="evidence" value="ECO:0007669"/>
    <property type="project" value="UniProtKB-UniRule"/>
</dbReference>
<dbReference type="SUPFAM" id="SSF52540">
    <property type="entry name" value="P-loop containing nucleoside triphosphate hydrolases"/>
    <property type="match status" value="1"/>
</dbReference>
<protein>
    <recommendedName>
        <fullName evidence="9">Guanine nucleotide-binding protein G(s) subunit alpha</fullName>
    </recommendedName>
    <alternativeName>
        <fullName evidence="9">Adenylate cyclase-stimulating G alpha protein</fullName>
    </alternativeName>
</protein>
<comment type="function">
    <text evidence="9">Guanine nucleotide-binding proteins (G proteins) function as transducers in numerous signaling pathways controlled by G protein-coupled receptors (GPCRs).</text>
</comment>
<dbReference type="GO" id="GO:0031683">
    <property type="term" value="F:G-protein beta/gamma-subunit complex binding"/>
    <property type="evidence" value="ECO:0007669"/>
    <property type="project" value="UniProtKB-UniRule"/>
</dbReference>
<comment type="subunit">
    <text evidence="2 9">G proteins are composed of 3 units; alpha, beta and gamma. The alpha chain contains the guanine nucleotide binding site.</text>
</comment>
<evidence type="ECO:0000256" key="2">
    <source>
        <dbReference type="ARBA" id="ARBA00011356"/>
    </source>
</evidence>
<dbReference type="Proteomes" id="UP000694402">
    <property type="component" value="Unassembled WGS sequence"/>
</dbReference>
<keyword evidence="11" id="KW-1185">Reference proteome</keyword>
<organism evidence="10 11">
    <name type="scientific">Oncorhynchus tshawytscha</name>
    <name type="common">Chinook salmon</name>
    <name type="synonym">Salmo tshawytscha</name>
    <dbReference type="NCBI Taxonomy" id="74940"/>
    <lineage>
        <taxon>Eukaryota</taxon>
        <taxon>Metazoa</taxon>
        <taxon>Chordata</taxon>
        <taxon>Craniata</taxon>
        <taxon>Vertebrata</taxon>
        <taxon>Euteleostomi</taxon>
        <taxon>Actinopterygii</taxon>
        <taxon>Neopterygii</taxon>
        <taxon>Teleostei</taxon>
        <taxon>Protacanthopterygii</taxon>
        <taxon>Salmoniformes</taxon>
        <taxon>Salmonidae</taxon>
        <taxon>Salmoninae</taxon>
        <taxon>Oncorhynchus</taxon>
    </lineage>
</organism>
<dbReference type="InterPro" id="IPR000367">
    <property type="entry name" value="Gprotein_alpha_S"/>
</dbReference>
<dbReference type="PANTHER" id="PTHR10218">
    <property type="entry name" value="GTP-BINDING PROTEIN ALPHA SUBUNIT"/>
    <property type="match status" value="1"/>
</dbReference>
<dbReference type="InterPro" id="IPR001019">
    <property type="entry name" value="Gprotein_alpha_su"/>
</dbReference>
<dbReference type="FunFam" id="3.40.50.300:FF:006178">
    <property type="entry name" value="Guanine nucleotide-binding protein G(s) subunit alpha isoforms short"/>
    <property type="match status" value="1"/>
</dbReference>
<comment type="similarity">
    <text evidence="1 9">Belongs to the G-alpha family. G(s) subfamily.</text>
</comment>
<keyword evidence="5 9" id="KW-0460">Magnesium</keyword>
<feature type="binding site" evidence="8">
    <location>
        <begin position="163"/>
        <end position="166"/>
    </location>
    <ligand>
        <name>GTP</name>
        <dbReference type="ChEBI" id="CHEBI:37565"/>
    </ligand>
</feature>
<dbReference type="GO" id="GO:0007191">
    <property type="term" value="P:adenylate cyclase-activating dopamine receptor signaling pathway"/>
    <property type="evidence" value="ECO:0007669"/>
    <property type="project" value="TreeGrafter"/>
</dbReference>
<sequence>MAAYLDDKRQDQYNKEKAKMIDKQIEKDKKIYLRTKRLLVLGADESGKKTIVEQMRYLNVKCPEEAKTRFQISKQQCLETHCQQDGIFCHLFTVKGQRKESMRKWLQHVSDVTAIIFVVDTSSYDMVSREDNVTNRFHEALHLFKIIWNYRWLLGSAVFLFLNKQDLLAEKVLAGKSKIEDYFPEFAHYTTPQTSEPGEDPRVSRAKHFILEEFLKITTASGGERICLFHFTCAVDLESLRRTVFGECLRRV</sequence>
<dbReference type="GeneTree" id="ENSGT00940000156300"/>
<dbReference type="SMART" id="SM00275">
    <property type="entry name" value="G_alpha"/>
    <property type="match status" value="1"/>
</dbReference>
<dbReference type="GO" id="GO:0001664">
    <property type="term" value="F:G protein-coupled receptor binding"/>
    <property type="evidence" value="ECO:0007669"/>
    <property type="project" value="TreeGrafter"/>
</dbReference>
<dbReference type="GO" id="GO:0007606">
    <property type="term" value="P:sensory perception of chemical stimulus"/>
    <property type="evidence" value="ECO:0007669"/>
    <property type="project" value="TreeGrafter"/>
</dbReference>
<evidence type="ECO:0000256" key="1">
    <source>
        <dbReference type="ARBA" id="ARBA00007172"/>
    </source>
</evidence>
<evidence type="ECO:0000256" key="3">
    <source>
        <dbReference type="ARBA" id="ARBA00022723"/>
    </source>
</evidence>
<evidence type="ECO:0000256" key="5">
    <source>
        <dbReference type="ARBA" id="ARBA00022842"/>
    </source>
</evidence>
<reference evidence="10" key="3">
    <citation type="submission" date="2025-09" db="UniProtKB">
        <authorList>
            <consortium name="Ensembl"/>
        </authorList>
    </citation>
    <scope>IDENTIFICATION</scope>
</reference>
<evidence type="ECO:0000256" key="8">
    <source>
        <dbReference type="PIRSR" id="PIRSR601019-1"/>
    </source>
</evidence>
<dbReference type="KEGG" id="otw:112260917"/>
<reference evidence="10" key="2">
    <citation type="submission" date="2025-08" db="UniProtKB">
        <authorList>
            <consortium name="Ensembl"/>
        </authorList>
    </citation>
    <scope>IDENTIFICATION</scope>
</reference>
<evidence type="ECO:0000256" key="9">
    <source>
        <dbReference type="RuleBase" id="RU369121"/>
    </source>
</evidence>
<dbReference type="GO" id="GO:0005834">
    <property type="term" value="C:heterotrimeric G-protein complex"/>
    <property type="evidence" value="ECO:0007669"/>
    <property type="project" value="UniProtKB-UniRule"/>
</dbReference>
<dbReference type="AlphaFoldDB" id="A0AAZ3P437"/>
<proteinExistence type="inferred from homology"/>
<feature type="binding site" evidence="8">
    <location>
        <position position="234"/>
    </location>
    <ligand>
        <name>GTP</name>
        <dbReference type="ChEBI" id="CHEBI:37565"/>
    </ligand>
</feature>
<dbReference type="PRINTS" id="PR00443">
    <property type="entry name" value="GPROTEINAS"/>
</dbReference>
<dbReference type="PROSITE" id="PS51882">
    <property type="entry name" value="G_ALPHA"/>
    <property type="match status" value="1"/>
</dbReference>
<dbReference type="GeneID" id="112260917"/>
<dbReference type="GO" id="GO:0005737">
    <property type="term" value="C:cytoplasm"/>
    <property type="evidence" value="ECO:0007669"/>
    <property type="project" value="TreeGrafter"/>
</dbReference>
<accession>A0AAZ3P437</accession>